<feature type="compositionally biased region" description="Basic and acidic residues" evidence="7">
    <location>
        <begin position="130"/>
        <end position="141"/>
    </location>
</feature>
<keyword evidence="4 5" id="KW-0539">Nucleus</keyword>
<dbReference type="SUPFAM" id="SSF46689">
    <property type="entry name" value="Homeodomain-like"/>
    <property type="match status" value="1"/>
</dbReference>
<evidence type="ECO:0000259" key="8">
    <source>
        <dbReference type="PROSITE" id="PS50071"/>
    </source>
</evidence>
<dbReference type="GO" id="GO:0005634">
    <property type="term" value="C:nucleus"/>
    <property type="evidence" value="ECO:0007669"/>
    <property type="project" value="UniProtKB-SubCell"/>
</dbReference>
<evidence type="ECO:0000256" key="3">
    <source>
        <dbReference type="ARBA" id="ARBA00023155"/>
    </source>
</evidence>
<comment type="subcellular location">
    <subcellularLocation>
        <location evidence="1 5 6">Nucleus</location>
    </subcellularLocation>
</comment>
<dbReference type="InterPro" id="IPR001356">
    <property type="entry name" value="HD"/>
</dbReference>
<evidence type="ECO:0000256" key="6">
    <source>
        <dbReference type="RuleBase" id="RU000682"/>
    </source>
</evidence>
<feature type="region of interest" description="Disordered" evidence="7">
    <location>
        <begin position="57"/>
        <end position="164"/>
    </location>
</feature>
<dbReference type="Proteomes" id="UP001075354">
    <property type="component" value="Chromosome 1"/>
</dbReference>
<feature type="compositionally biased region" description="Low complexity" evidence="7">
    <location>
        <begin position="99"/>
        <end position="121"/>
    </location>
</feature>
<evidence type="ECO:0000256" key="7">
    <source>
        <dbReference type="SAM" id="MobiDB-lite"/>
    </source>
</evidence>
<keyword evidence="2 5" id="KW-0238">DNA-binding</keyword>
<name>A0AAV7XY80_9NEOP</name>
<dbReference type="EMBL" id="JAPTSV010000001">
    <property type="protein sequence ID" value="KAJ1531701.1"/>
    <property type="molecule type" value="Genomic_DNA"/>
</dbReference>
<dbReference type="PANTHER" id="PTHR45664:SF20">
    <property type="entry name" value="AGAP001560-PA"/>
    <property type="match status" value="1"/>
</dbReference>
<accession>A0AAV7XY80</accession>
<dbReference type="GO" id="GO:0000981">
    <property type="term" value="F:DNA-binding transcription factor activity, RNA polymerase II-specific"/>
    <property type="evidence" value="ECO:0007669"/>
    <property type="project" value="InterPro"/>
</dbReference>
<dbReference type="CDD" id="cd00086">
    <property type="entry name" value="homeodomain"/>
    <property type="match status" value="1"/>
</dbReference>
<feature type="domain" description="Homeobox" evidence="8">
    <location>
        <begin position="1"/>
        <end position="61"/>
    </location>
</feature>
<dbReference type="PROSITE" id="PS00027">
    <property type="entry name" value="HOMEOBOX_1"/>
    <property type="match status" value="1"/>
</dbReference>
<dbReference type="PRINTS" id="PR00024">
    <property type="entry name" value="HOMEOBOX"/>
</dbReference>
<dbReference type="Gene3D" id="1.10.10.60">
    <property type="entry name" value="Homeodomain-like"/>
    <property type="match status" value="1"/>
</dbReference>
<reference evidence="9" key="1">
    <citation type="submission" date="2022-12" db="EMBL/GenBank/DDBJ databases">
        <title>Chromosome-level genome assembly of the bean flower thrips Megalurothrips usitatus.</title>
        <authorList>
            <person name="Ma L."/>
            <person name="Liu Q."/>
            <person name="Li H."/>
            <person name="Cai W."/>
        </authorList>
    </citation>
    <scope>NUCLEOTIDE SEQUENCE</scope>
    <source>
        <strain evidence="9">Cailab_2022a</strain>
    </source>
</reference>
<organism evidence="9 10">
    <name type="scientific">Megalurothrips usitatus</name>
    <name type="common">bean blossom thrips</name>
    <dbReference type="NCBI Taxonomy" id="439358"/>
    <lineage>
        <taxon>Eukaryota</taxon>
        <taxon>Metazoa</taxon>
        <taxon>Ecdysozoa</taxon>
        <taxon>Arthropoda</taxon>
        <taxon>Hexapoda</taxon>
        <taxon>Insecta</taxon>
        <taxon>Pterygota</taxon>
        <taxon>Neoptera</taxon>
        <taxon>Paraneoptera</taxon>
        <taxon>Thysanoptera</taxon>
        <taxon>Terebrantia</taxon>
        <taxon>Thripoidea</taxon>
        <taxon>Thripidae</taxon>
        <taxon>Megalurothrips</taxon>
    </lineage>
</organism>
<evidence type="ECO:0000313" key="10">
    <source>
        <dbReference type="Proteomes" id="UP001075354"/>
    </source>
</evidence>
<dbReference type="AlphaFoldDB" id="A0AAV7XY80"/>
<dbReference type="Pfam" id="PF00046">
    <property type="entry name" value="Homeodomain"/>
    <property type="match status" value="1"/>
</dbReference>
<dbReference type="InterPro" id="IPR009057">
    <property type="entry name" value="Homeodomain-like_sf"/>
</dbReference>
<proteinExistence type="predicted"/>
<dbReference type="InterPro" id="IPR020479">
    <property type="entry name" value="HD_metazoa"/>
</dbReference>
<dbReference type="InterPro" id="IPR017970">
    <property type="entry name" value="Homeobox_CS"/>
</dbReference>
<keyword evidence="3 5" id="KW-0371">Homeobox</keyword>
<protein>
    <recommendedName>
        <fullName evidence="8">Homeobox domain-containing protein</fullName>
    </recommendedName>
</protein>
<evidence type="ECO:0000313" key="9">
    <source>
        <dbReference type="EMBL" id="KAJ1531701.1"/>
    </source>
</evidence>
<gene>
    <name evidence="9" type="ORF">ONE63_000368</name>
</gene>
<dbReference type="PROSITE" id="PS50071">
    <property type="entry name" value="HOMEOBOX_2"/>
    <property type="match status" value="1"/>
</dbReference>
<evidence type="ECO:0000256" key="5">
    <source>
        <dbReference type="PROSITE-ProRule" id="PRU00108"/>
    </source>
</evidence>
<dbReference type="PANTHER" id="PTHR45664">
    <property type="entry name" value="PROTEIN ZERKNUELLT 1-RELATED"/>
    <property type="match status" value="1"/>
</dbReference>
<comment type="caution">
    <text evidence="9">The sequence shown here is derived from an EMBL/GenBank/DDBJ whole genome shotgun (WGS) entry which is preliminary data.</text>
</comment>
<evidence type="ECO:0000256" key="4">
    <source>
        <dbReference type="ARBA" id="ARBA00023242"/>
    </source>
</evidence>
<feature type="DNA-binding region" description="Homeobox" evidence="5">
    <location>
        <begin position="3"/>
        <end position="62"/>
    </location>
</feature>
<evidence type="ECO:0000256" key="2">
    <source>
        <dbReference type="ARBA" id="ARBA00023125"/>
    </source>
</evidence>
<dbReference type="SMART" id="SM00389">
    <property type="entry name" value="HOX"/>
    <property type="match status" value="1"/>
</dbReference>
<keyword evidence="10" id="KW-1185">Reference proteome</keyword>
<dbReference type="GO" id="GO:0000978">
    <property type="term" value="F:RNA polymerase II cis-regulatory region sequence-specific DNA binding"/>
    <property type="evidence" value="ECO:0007669"/>
    <property type="project" value="TreeGrafter"/>
</dbReference>
<sequence length="183" mass="19784">MSSKRKRTAFTSTQLLELERQFATTMYLTRMQRIQIATALRLSENQVKIWFQNRRVKRKKEEEGPADGAAPGGHQGHDGGKCCCHRSGCQAPAAKRPRSSSASSTAAEATEAADEAVTASSPSEGPDDGSQQRHRDGDPLHPQHPQHPHPDTDGGSSAGSLAADETVFNLKVEALKTERLGDL</sequence>
<evidence type="ECO:0000256" key="1">
    <source>
        <dbReference type="ARBA" id="ARBA00004123"/>
    </source>
</evidence>